<dbReference type="SUPFAM" id="SSF48726">
    <property type="entry name" value="Immunoglobulin"/>
    <property type="match status" value="3"/>
</dbReference>
<evidence type="ECO:0000256" key="4">
    <source>
        <dbReference type="ARBA" id="ARBA00023319"/>
    </source>
</evidence>
<dbReference type="PROSITE" id="PS50835">
    <property type="entry name" value="IG_LIKE"/>
    <property type="match status" value="3"/>
</dbReference>
<keyword evidence="1 6" id="KW-0732">Signal</keyword>
<evidence type="ECO:0000256" key="2">
    <source>
        <dbReference type="ARBA" id="ARBA00022737"/>
    </source>
</evidence>
<dbReference type="InterPro" id="IPR051170">
    <property type="entry name" value="Neural/epithelial_adhesion"/>
</dbReference>
<evidence type="ECO:0000256" key="5">
    <source>
        <dbReference type="SAM" id="MobiDB-lite"/>
    </source>
</evidence>
<keyword evidence="8" id="KW-1185">Reference proteome</keyword>
<dbReference type="InterPro" id="IPR036179">
    <property type="entry name" value="Ig-like_dom_sf"/>
</dbReference>
<feature type="domain" description="Ig-like" evidence="7">
    <location>
        <begin position="129"/>
        <end position="214"/>
    </location>
</feature>
<feature type="domain" description="Ig-like" evidence="7">
    <location>
        <begin position="224"/>
        <end position="321"/>
    </location>
</feature>
<evidence type="ECO:0000313" key="9">
    <source>
        <dbReference type="RefSeq" id="XP_015172633.1"/>
    </source>
</evidence>
<evidence type="ECO:0000259" key="7">
    <source>
        <dbReference type="PROSITE" id="PS50835"/>
    </source>
</evidence>
<sequence>MLFVLAIPVLSIVTWASALIDPLSELPKFGKPLNNLTISVGREAIFTCIVENLGQYKVAWLRVDTQTILTIATHVITKNHRIGVTHSGHRTWSLHIREAKETDRGWYMCQVNTDPMSSIIGFLEIVVPPDILDYPTSTDMEVREGSNVTLRCEATGTPKPTVSWRREAGGTITLPNWHEVTSIEGPHLEITGVSRLHMGPYLCIASNGVPPTVSKRIVLIVHFPPMVWIEKQLVGAYEGKRLVLECQSEAYPRPISYWTRPTNETIANDNHYEVETISKGYKGYKTTMRLTIKSVRAQDFGSFRCISTNSLGETESKIKVYRIDRQPTTRRPGTRRDSKNSWKLDHSNEKKAAGMRDEPMSKGNSDSGEEQLDFQSATASSCFHRHEIYVNLGIIVYVGIVLGGHSTT</sequence>
<dbReference type="Pfam" id="PF07679">
    <property type="entry name" value="I-set"/>
    <property type="match status" value="1"/>
</dbReference>
<dbReference type="SMART" id="SM00408">
    <property type="entry name" value="IGc2"/>
    <property type="match status" value="3"/>
</dbReference>
<dbReference type="PANTHER" id="PTHR12231">
    <property type="entry name" value="CTX-RELATED TYPE I TRANSMEMBRANE PROTEIN"/>
    <property type="match status" value="1"/>
</dbReference>
<evidence type="ECO:0000313" key="8">
    <source>
        <dbReference type="Proteomes" id="UP000694924"/>
    </source>
</evidence>
<feature type="compositionally biased region" description="Basic and acidic residues" evidence="5">
    <location>
        <begin position="334"/>
        <end position="360"/>
    </location>
</feature>
<dbReference type="InterPro" id="IPR003598">
    <property type="entry name" value="Ig_sub2"/>
</dbReference>
<dbReference type="RefSeq" id="XP_015172633.1">
    <property type="nucleotide sequence ID" value="XM_015317147.1"/>
</dbReference>
<dbReference type="Pfam" id="PF13927">
    <property type="entry name" value="Ig_3"/>
    <property type="match status" value="2"/>
</dbReference>
<dbReference type="Proteomes" id="UP000694924">
    <property type="component" value="Unplaced"/>
</dbReference>
<feature type="chain" id="PRO_5045547952" evidence="6">
    <location>
        <begin position="19"/>
        <end position="408"/>
    </location>
</feature>
<dbReference type="InterPro" id="IPR013783">
    <property type="entry name" value="Ig-like_fold"/>
</dbReference>
<reference evidence="9" key="1">
    <citation type="submission" date="2025-08" db="UniProtKB">
        <authorList>
            <consortium name="RefSeq"/>
        </authorList>
    </citation>
    <scope>IDENTIFICATION</scope>
</reference>
<feature type="domain" description="Ig-like" evidence="7">
    <location>
        <begin position="27"/>
        <end position="120"/>
    </location>
</feature>
<dbReference type="GeneID" id="107064453"/>
<evidence type="ECO:0000256" key="6">
    <source>
        <dbReference type="SAM" id="SignalP"/>
    </source>
</evidence>
<feature type="region of interest" description="Disordered" evidence="5">
    <location>
        <begin position="324"/>
        <end position="371"/>
    </location>
</feature>
<gene>
    <name evidence="9" type="primary">LOC107064453</name>
</gene>
<feature type="signal peptide" evidence="6">
    <location>
        <begin position="1"/>
        <end position="18"/>
    </location>
</feature>
<accession>A0ABM1HXE6</accession>
<proteinExistence type="predicted"/>
<dbReference type="PANTHER" id="PTHR12231:SF272">
    <property type="entry name" value="DPR-INTERACTING PROTEIN THETA"/>
    <property type="match status" value="1"/>
</dbReference>
<dbReference type="InterPro" id="IPR003599">
    <property type="entry name" value="Ig_sub"/>
</dbReference>
<organism evidence="8 9">
    <name type="scientific">Polistes dominula</name>
    <name type="common">European paper wasp</name>
    <name type="synonym">Vespa dominula</name>
    <dbReference type="NCBI Taxonomy" id="743375"/>
    <lineage>
        <taxon>Eukaryota</taxon>
        <taxon>Metazoa</taxon>
        <taxon>Ecdysozoa</taxon>
        <taxon>Arthropoda</taxon>
        <taxon>Hexapoda</taxon>
        <taxon>Insecta</taxon>
        <taxon>Pterygota</taxon>
        <taxon>Neoptera</taxon>
        <taxon>Endopterygota</taxon>
        <taxon>Hymenoptera</taxon>
        <taxon>Apocrita</taxon>
        <taxon>Aculeata</taxon>
        <taxon>Vespoidea</taxon>
        <taxon>Vespidae</taxon>
        <taxon>Polistinae</taxon>
        <taxon>Polistini</taxon>
        <taxon>Polistes</taxon>
    </lineage>
</organism>
<keyword evidence="3" id="KW-1015">Disulfide bond</keyword>
<dbReference type="Gene3D" id="2.60.40.10">
    <property type="entry name" value="Immunoglobulins"/>
    <property type="match status" value="3"/>
</dbReference>
<dbReference type="SMART" id="SM00409">
    <property type="entry name" value="IG"/>
    <property type="match status" value="3"/>
</dbReference>
<protein>
    <submittedName>
        <fullName evidence="9">Protein amalgam-like</fullName>
    </submittedName>
</protein>
<dbReference type="InterPro" id="IPR007110">
    <property type="entry name" value="Ig-like_dom"/>
</dbReference>
<keyword evidence="4" id="KW-0393">Immunoglobulin domain</keyword>
<evidence type="ECO:0000256" key="1">
    <source>
        <dbReference type="ARBA" id="ARBA00022729"/>
    </source>
</evidence>
<keyword evidence="2" id="KW-0677">Repeat</keyword>
<name>A0ABM1HXE6_POLDO</name>
<dbReference type="InterPro" id="IPR013098">
    <property type="entry name" value="Ig_I-set"/>
</dbReference>
<evidence type="ECO:0000256" key="3">
    <source>
        <dbReference type="ARBA" id="ARBA00023157"/>
    </source>
</evidence>